<organism evidence="1 2">
    <name type="scientific">Phytophthora nicotianae CJ01A1</name>
    <dbReference type="NCBI Taxonomy" id="1317063"/>
    <lineage>
        <taxon>Eukaryota</taxon>
        <taxon>Sar</taxon>
        <taxon>Stramenopiles</taxon>
        <taxon>Oomycota</taxon>
        <taxon>Peronosporomycetes</taxon>
        <taxon>Peronosporales</taxon>
        <taxon>Peronosporaceae</taxon>
        <taxon>Phytophthora</taxon>
    </lineage>
</organism>
<evidence type="ECO:0008006" key="3">
    <source>
        <dbReference type="Google" id="ProtNLM"/>
    </source>
</evidence>
<dbReference type="Proteomes" id="UP000018958">
    <property type="component" value="Unassembled WGS sequence"/>
</dbReference>
<dbReference type="EMBL" id="ANIX01003382">
    <property type="protein sequence ID" value="ETP06872.1"/>
    <property type="molecule type" value="Genomic_DNA"/>
</dbReference>
<name>W2W8J3_PHYNI</name>
<protein>
    <recommendedName>
        <fullName evidence="3">SWIM-type domain-containing protein</fullName>
    </recommendedName>
</protein>
<gene>
    <name evidence="1" type="ORF">F441_16798</name>
</gene>
<comment type="caution">
    <text evidence="1">The sequence shown here is derived from an EMBL/GenBank/DDBJ whole genome shotgun (WGS) entry which is preliminary data.</text>
</comment>
<evidence type="ECO:0000313" key="2">
    <source>
        <dbReference type="Proteomes" id="UP000018958"/>
    </source>
</evidence>
<dbReference type="AlphaFoldDB" id="W2W8J3"/>
<proteinExistence type="predicted"/>
<sequence>MSQQVQLHHARALAALPKVYLAVMQKPLVVRYVIFDADKAQRNAVDEVFGSDYVIVHLLFLFHVSKTFYEKANSLEASLYAQVLHDVHDLHFTICGLEIGIVRGIFLGNAAASRFSQWQTYHSPSGMAIINSPVEQYIAVLEHGVTVRRKPKVVALLGHLLDWCRVEKACATPFAITIVADPRIAFMMGETPAEAMSPNVVRTYNEDLCRRNEDPPVSAQLGLNIARMESMDMPSTGWKVDDRLMACPCRFFEKFTCCTHILFAQNTRCHIDLLVASGWCTVVSPRSAGRLLIVKAQAARHQRTRTFC</sequence>
<accession>W2W8J3</accession>
<reference evidence="1 2" key="1">
    <citation type="submission" date="2013-11" db="EMBL/GenBank/DDBJ databases">
        <title>The Genome Sequence of Phytophthora parasitica CJ01A1.</title>
        <authorList>
            <consortium name="The Broad Institute Genomics Platform"/>
            <person name="Russ C."/>
            <person name="Tyler B."/>
            <person name="Panabieres F."/>
            <person name="Shan W."/>
            <person name="Tripathy S."/>
            <person name="Grunwald N."/>
            <person name="Machado M."/>
            <person name="Johnson C.S."/>
            <person name="Walker B."/>
            <person name="Young S.K."/>
            <person name="Zeng Q."/>
            <person name="Gargeya S."/>
            <person name="Fitzgerald M."/>
            <person name="Haas B."/>
            <person name="Abouelleil A."/>
            <person name="Allen A.W."/>
            <person name="Alvarado L."/>
            <person name="Arachchi H.M."/>
            <person name="Berlin A.M."/>
            <person name="Chapman S.B."/>
            <person name="Gainer-Dewar J."/>
            <person name="Goldberg J."/>
            <person name="Griggs A."/>
            <person name="Gujja S."/>
            <person name="Hansen M."/>
            <person name="Howarth C."/>
            <person name="Imamovic A."/>
            <person name="Ireland A."/>
            <person name="Larimer J."/>
            <person name="McCowan C."/>
            <person name="Murphy C."/>
            <person name="Pearson M."/>
            <person name="Poon T.W."/>
            <person name="Priest M."/>
            <person name="Roberts A."/>
            <person name="Saif S."/>
            <person name="Shea T."/>
            <person name="Sisk P."/>
            <person name="Sykes S."/>
            <person name="Wortman J."/>
            <person name="Nusbaum C."/>
            <person name="Birren B."/>
        </authorList>
    </citation>
    <scope>NUCLEOTIDE SEQUENCE [LARGE SCALE GENOMIC DNA]</scope>
    <source>
        <strain evidence="1 2">CJ01A1</strain>
    </source>
</reference>
<evidence type="ECO:0000313" key="1">
    <source>
        <dbReference type="EMBL" id="ETP06872.1"/>
    </source>
</evidence>
<dbReference type="OrthoDB" id="124578at2759"/>